<dbReference type="SUPFAM" id="SSF56672">
    <property type="entry name" value="DNA/RNA polymerases"/>
    <property type="match status" value="1"/>
</dbReference>
<reference evidence="2 3" key="1">
    <citation type="journal article" date="2023" name="Insect Mol. Biol.">
        <title>Genome sequencing provides insights into the evolution of gene families encoding plant cell wall-degrading enzymes in longhorned beetles.</title>
        <authorList>
            <person name="Shin N.R."/>
            <person name="Okamura Y."/>
            <person name="Kirsch R."/>
            <person name="Pauchet Y."/>
        </authorList>
    </citation>
    <scope>NUCLEOTIDE SEQUENCE [LARGE SCALE GENOMIC DNA]</scope>
    <source>
        <strain evidence="2">EAD_L_NR</strain>
    </source>
</reference>
<proteinExistence type="predicted"/>
<keyword evidence="3" id="KW-1185">Reference proteome</keyword>
<name>A0AAV8VEB7_9CUCU</name>
<dbReference type="PROSITE" id="PS50878">
    <property type="entry name" value="RT_POL"/>
    <property type="match status" value="1"/>
</dbReference>
<dbReference type="InterPro" id="IPR000477">
    <property type="entry name" value="RT_dom"/>
</dbReference>
<dbReference type="Proteomes" id="UP001159042">
    <property type="component" value="Unassembled WGS sequence"/>
</dbReference>
<dbReference type="PANTHER" id="PTHR19446">
    <property type="entry name" value="REVERSE TRANSCRIPTASES"/>
    <property type="match status" value="1"/>
</dbReference>
<protein>
    <recommendedName>
        <fullName evidence="1">Reverse transcriptase domain-containing protein</fullName>
    </recommendedName>
</protein>
<comment type="caution">
    <text evidence="2">The sequence shown here is derived from an EMBL/GenBank/DDBJ whole genome shotgun (WGS) entry which is preliminary data.</text>
</comment>
<dbReference type="Pfam" id="PF00078">
    <property type="entry name" value="RVT_1"/>
    <property type="match status" value="1"/>
</dbReference>
<organism evidence="2 3">
    <name type="scientific">Exocentrus adspersus</name>
    <dbReference type="NCBI Taxonomy" id="1586481"/>
    <lineage>
        <taxon>Eukaryota</taxon>
        <taxon>Metazoa</taxon>
        <taxon>Ecdysozoa</taxon>
        <taxon>Arthropoda</taxon>
        <taxon>Hexapoda</taxon>
        <taxon>Insecta</taxon>
        <taxon>Pterygota</taxon>
        <taxon>Neoptera</taxon>
        <taxon>Endopterygota</taxon>
        <taxon>Coleoptera</taxon>
        <taxon>Polyphaga</taxon>
        <taxon>Cucujiformia</taxon>
        <taxon>Chrysomeloidea</taxon>
        <taxon>Cerambycidae</taxon>
        <taxon>Lamiinae</taxon>
        <taxon>Acanthocinini</taxon>
        <taxon>Exocentrus</taxon>
    </lineage>
</organism>
<dbReference type="AlphaFoldDB" id="A0AAV8VEB7"/>
<dbReference type="InterPro" id="IPR043502">
    <property type="entry name" value="DNA/RNA_pol_sf"/>
</dbReference>
<evidence type="ECO:0000313" key="3">
    <source>
        <dbReference type="Proteomes" id="UP001159042"/>
    </source>
</evidence>
<sequence length="542" mass="61966">MYNRLLNEGRFPNAWKSANLVLLRKPGKQGTEPSCFRPICLLDTVGKALEGIIAGRIRRRLEEMGGLRENQYGFRGGKSALDAVNAVTEIARASKEGTWRTREWCTIIMLDVKNAFNTVSWQRIHDEMEKWDIPPYLMRIMGSYFRNRKIRGSDGLELTVSGGVPQGSCLGPLLWNIQYDSLCALPLGDGAVIVAYADDVCVVCSAREEDELVRIADEALNRVAGWMREAGLELAVQKTEAVLVKGRRTWQGGQPRMENMPVAIKNEAKYLGIWLDGHLCYKRHITEAGRKAGKVANALTGLMPNVGGPGMNRRRVIATAAHSVMLYGAEIWAPAMDKGSYRRMLGTVQRRLLLRVVAAYRTVAEEVAQVLAGVPPIDLLAKERRDRRRLGVNKKEAREATMRTWQRRWRTGSGGEWTRRLIKDVVKWVKRPHGEVGHMLTQWLTGHGSFGTYRFRIGKSQDARCFHCDRGQDDSPEHTLFRCPAWIGERDRVESRLRRPIHIDNIVEVMIEDEEKWRVISEWIERVMREKQEEEWRREREG</sequence>
<evidence type="ECO:0000259" key="1">
    <source>
        <dbReference type="PROSITE" id="PS50878"/>
    </source>
</evidence>
<dbReference type="GO" id="GO:0071897">
    <property type="term" value="P:DNA biosynthetic process"/>
    <property type="evidence" value="ECO:0007669"/>
    <property type="project" value="UniProtKB-ARBA"/>
</dbReference>
<feature type="domain" description="Reverse transcriptase" evidence="1">
    <location>
        <begin position="4"/>
        <end position="275"/>
    </location>
</feature>
<evidence type="ECO:0000313" key="2">
    <source>
        <dbReference type="EMBL" id="KAJ8912483.1"/>
    </source>
</evidence>
<dbReference type="EMBL" id="JANEYG010000128">
    <property type="protein sequence ID" value="KAJ8912483.1"/>
    <property type="molecule type" value="Genomic_DNA"/>
</dbReference>
<gene>
    <name evidence="2" type="ORF">NQ315_014583</name>
</gene>
<dbReference type="CDD" id="cd01650">
    <property type="entry name" value="RT_nLTR_like"/>
    <property type="match status" value="1"/>
</dbReference>
<accession>A0AAV8VEB7</accession>